<gene>
    <name evidence="7" type="ORF">K493DRAFT_310132</name>
</gene>
<evidence type="ECO:0000313" key="8">
    <source>
        <dbReference type="Proteomes" id="UP000193498"/>
    </source>
</evidence>
<dbReference type="STRING" id="1314790.A0A1Y1ZBG6"/>
<comment type="subcellular location">
    <subcellularLocation>
        <location evidence="1">Secreted</location>
    </subcellularLocation>
</comment>
<dbReference type="EMBL" id="MCFE01000007">
    <property type="protein sequence ID" value="ORY07589.1"/>
    <property type="molecule type" value="Genomic_DNA"/>
</dbReference>
<dbReference type="GO" id="GO:0005576">
    <property type="term" value="C:extracellular region"/>
    <property type="evidence" value="ECO:0007669"/>
    <property type="project" value="UniProtKB-SubCell"/>
</dbReference>
<dbReference type="Pfam" id="PF24708">
    <property type="entry name" value="Lip_C"/>
    <property type="match status" value="1"/>
</dbReference>
<evidence type="ECO:0000256" key="1">
    <source>
        <dbReference type="ARBA" id="ARBA00004613"/>
    </source>
</evidence>
<name>A0A1Y1ZBG6_9FUNG</name>
<evidence type="ECO:0000259" key="6">
    <source>
        <dbReference type="Pfam" id="PF24708"/>
    </source>
</evidence>
<sequence>MFDYVSNRVNHLLQTNTFRQKNRQGTHLENSDVAVCGSTERIILDGPNKDNIFLVPGLFSYSKCKIKNPFTKDSEFTLLDYWSDIRMALPEAIPLEPSSIGSLHDRACQIFYQLKGGLVDYGKEHSRKFCHSQYGSSYPGHHRLWDEKHPVVLIGKDYGVQTCSYLQYLLAIDYFKCNTNARWIKAIVSISGSHRGSTLNYLFGLIPGTRIIVHPFSLLQLFLVFVHLVCWLDWVWLNSLLPFQLNDRWDLSRRKGGSFWCALFARSAFSSFEDNWIYDYSVEGSNRTSTLYHLDPKCLYINYAISTSLRSRITGRHFPRVTHLWSMVPGFFLGRQQFDSYTVGDILKDPSEKFWENNGLLSLVSQMPPVHHPMHLHLVLHKKIFDPIDQQLNAGVWHNVLVNDPRNMKLFERGAITNHRTHLFKIDMQILKLIEFYEHTLLTLCIIMTKWETGQTLSPKVPPRSIERKNNEEAEHWVKSIEEKYLIESPSSILSSFDQSHGRSPTQEILSVMHRRT</sequence>
<evidence type="ECO:0000313" key="7">
    <source>
        <dbReference type="EMBL" id="ORY07589.1"/>
    </source>
</evidence>
<evidence type="ECO:0000256" key="5">
    <source>
        <dbReference type="ARBA" id="ARBA00023098"/>
    </source>
</evidence>
<feature type="domain" description="Lipase-like C-terminal" evidence="6">
    <location>
        <begin position="98"/>
        <end position="170"/>
    </location>
</feature>
<keyword evidence="5" id="KW-0443">Lipid metabolism</keyword>
<dbReference type="InterPro" id="IPR056304">
    <property type="entry name" value="Lip-like_C"/>
</dbReference>
<protein>
    <submittedName>
        <fullName evidence="7">Alpha/beta-hydrolase</fullName>
    </submittedName>
</protein>
<evidence type="ECO:0000256" key="2">
    <source>
        <dbReference type="ARBA" id="ARBA00022525"/>
    </source>
</evidence>
<keyword evidence="3" id="KW-0732">Signal</keyword>
<dbReference type="Gene3D" id="3.40.50.1820">
    <property type="entry name" value="alpha/beta hydrolase"/>
    <property type="match status" value="1"/>
</dbReference>
<dbReference type="SUPFAM" id="SSF53474">
    <property type="entry name" value="alpha/beta-Hydrolases"/>
    <property type="match status" value="1"/>
</dbReference>
<accession>A0A1Y1ZBG6</accession>
<dbReference type="InterPro" id="IPR029058">
    <property type="entry name" value="AB_hydrolase_fold"/>
</dbReference>
<dbReference type="InParanoid" id="A0A1Y1ZBG6"/>
<organism evidence="7 8">
    <name type="scientific">Basidiobolus meristosporus CBS 931.73</name>
    <dbReference type="NCBI Taxonomy" id="1314790"/>
    <lineage>
        <taxon>Eukaryota</taxon>
        <taxon>Fungi</taxon>
        <taxon>Fungi incertae sedis</taxon>
        <taxon>Zoopagomycota</taxon>
        <taxon>Entomophthoromycotina</taxon>
        <taxon>Basidiobolomycetes</taxon>
        <taxon>Basidiobolales</taxon>
        <taxon>Basidiobolaceae</taxon>
        <taxon>Basidiobolus</taxon>
    </lineage>
</organism>
<keyword evidence="2" id="KW-0964">Secreted</keyword>
<keyword evidence="8" id="KW-1185">Reference proteome</keyword>
<evidence type="ECO:0000256" key="4">
    <source>
        <dbReference type="ARBA" id="ARBA00022801"/>
    </source>
</evidence>
<dbReference type="GO" id="GO:0016787">
    <property type="term" value="F:hydrolase activity"/>
    <property type="evidence" value="ECO:0007669"/>
    <property type="project" value="UniProtKB-KW"/>
</dbReference>
<keyword evidence="4 7" id="KW-0378">Hydrolase</keyword>
<dbReference type="PANTHER" id="PTHR34043">
    <property type="entry name" value="ALPHA/BETA-HYDROLASES SUPERFAMILY PROTEIN"/>
    <property type="match status" value="1"/>
</dbReference>
<reference evidence="7 8" key="1">
    <citation type="submission" date="2016-07" db="EMBL/GenBank/DDBJ databases">
        <title>Pervasive Adenine N6-methylation of Active Genes in Fungi.</title>
        <authorList>
            <consortium name="DOE Joint Genome Institute"/>
            <person name="Mondo S.J."/>
            <person name="Dannebaum R.O."/>
            <person name="Kuo R.C."/>
            <person name="Labutti K."/>
            <person name="Haridas S."/>
            <person name="Kuo A."/>
            <person name="Salamov A."/>
            <person name="Ahrendt S.R."/>
            <person name="Lipzen A."/>
            <person name="Sullivan W."/>
            <person name="Andreopoulos W.B."/>
            <person name="Clum A."/>
            <person name="Lindquist E."/>
            <person name="Daum C."/>
            <person name="Ramamoorthy G.K."/>
            <person name="Gryganskyi A."/>
            <person name="Culley D."/>
            <person name="Magnuson J.K."/>
            <person name="James T.Y."/>
            <person name="O'Malley M.A."/>
            <person name="Stajich J.E."/>
            <person name="Spatafora J.W."/>
            <person name="Visel A."/>
            <person name="Grigoriev I.V."/>
        </authorList>
    </citation>
    <scope>NUCLEOTIDE SEQUENCE [LARGE SCALE GENOMIC DNA]</scope>
    <source>
        <strain evidence="7 8">CBS 931.73</strain>
    </source>
</reference>
<evidence type="ECO:0000256" key="3">
    <source>
        <dbReference type="ARBA" id="ARBA00022729"/>
    </source>
</evidence>
<comment type="caution">
    <text evidence="7">The sequence shown here is derived from an EMBL/GenBank/DDBJ whole genome shotgun (WGS) entry which is preliminary data.</text>
</comment>
<dbReference type="PANTHER" id="PTHR34043:SF3">
    <property type="entry name" value="ALPHA_BETA-HYDROLASES SUPERFAMILY PROTEIN"/>
    <property type="match status" value="1"/>
</dbReference>
<dbReference type="AlphaFoldDB" id="A0A1Y1ZBG6"/>
<dbReference type="OrthoDB" id="206848at2759"/>
<dbReference type="GO" id="GO:0006629">
    <property type="term" value="P:lipid metabolic process"/>
    <property type="evidence" value="ECO:0007669"/>
    <property type="project" value="UniProtKB-KW"/>
</dbReference>
<proteinExistence type="predicted"/>
<dbReference type="Proteomes" id="UP000193498">
    <property type="component" value="Unassembled WGS sequence"/>
</dbReference>